<dbReference type="EMBL" id="NEDP02001884">
    <property type="protein sequence ID" value="OWF52250.1"/>
    <property type="molecule type" value="Genomic_DNA"/>
</dbReference>
<reference evidence="8 9" key="1">
    <citation type="journal article" date="2017" name="Nat. Ecol. Evol.">
        <title>Scallop genome provides insights into evolution of bilaterian karyotype and development.</title>
        <authorList>
            <person name="Wang S."/>
            <person name="Zhang J."/>
            <person name="Jiao W."/>
            <person name="Li J."/>
            <person name="Xun X."/>
            <person name="Sun Y."/>
            <person name="Guo X."/>
            <person name="Huan P."/>
            <person name="Dong B."/>
            <person name="Zhang L."/>
            <person name="Hu X."/>
            <person name="Sun X."/>
            <person name="Wang J."/>
            <person name="Zhao C."/>
            <person name="Wang Y."/>
            <person name="Wang D."/>
            <person name="Huang X."/>
            <person name="Wang R."/>
            <person name="Lv J."/>
            <person name="Li Y."/>
            <person name="Zhang Z."/>
            <person name="Liu B."/>
            <person name="Lu W."/>
            <person name="Hui Y."/>
            <person name="Liang J."/>
            <person name="Zhou Z."/>
            <person name="Hou R."/>
            <person name="Li X."/>
            <person name="Liu Y."/>
            <person name="Li H."/>
            <person name="Ning X."/>
            <person name="Lin Y."/>
            <person name="Zhao L."/>
            <person name="Xing Q."/>
            <person name="Dou J."/>
            <person name="Li Y."/>
            <person name="Mao J."/>
            <person name="Guo H."/>
            <person name="Dou H."/>
            <person name="Li T."/>
            <person name="Mu C."/>
            <person name="Jiang W."/>
            <person name="Fu Q."/>
            <person name="Fu X."/>
            <person name="Miao Y."/>
            <person name="Liu J."/>
            <person name="Yu Q."/>
            <person name="Li R."/>
            <person name="Liao H."/>
            <person name="Li X."/>
            <person name="Kong Y."/>
            <person name="Jiang Z."/>
            <person name="Chourrout D."/>
            <person name="Li R."/>
            <person name="Bao Z."/>
        </authorList>
    </citation>
    <scope>NUCLEOTIDE SEQUENCE [LARGE SCALE GENOMIC DNA]</scope>
    <source>
        <strain evidence="8 9">PY_sf001</strain>
    </source>
</reference>
<evidence type="ECO:0000256" key="6">
    <source>
        <dbReference type="SAM" id="SignalP"/>
    </source>
</evidence>
<accession>A0A210QU45</accession>
<dbReference type="Pfam" id="PF01607">
    <property type="entry name" value="CBM_14"/>
    <property type="match status" value="2"/>
</dbReference>
<dbReference type="InterPro" id="IPR051940">
    <property type="entry name" value="Chitin_bind-dev_reg"/>
</dbReference>
<dbReference type="SMART" id="SM00494">
    <property type="entry name" value="ChtBD2"/>
    <property type="match status" value="2"/>
</dbReference>
<dbReference type="GO" id="GO:0005576">
    <property type="term" value="C:extracellular region"/>
    <property type="evidence" value="ECO:0007669"/>
    <property type="project" value="InterPro"/>
</dbReference>
<evidence type="ECO:0000256" key="5">
    <source>
        <dbReference type="ARBA" id="ARBA00023180"/>
    </source>
</evidence>
<evidence type="ECO:0000256" key="3">
    <source>
        <dbReference type="ARBA" id="ARBA00022737"/>
    </source>
</evidence>
<keyword evidence="9" id="KW-1185">Reference proteome</keyword>
<dbReference type="SUPFAM" id="SSF57625">
    <property type="entry name" value="Invertebrate chitin-binding proteins"/>
    <property type="match status" value="2"/>
</dbReference>
<dbReference type="InterPro" id="IPR036508">
    <property type="entry name" value="Chitin-bd_dom_sf"/>
</dbReference>
<sequence length="143" mass="15025">MAVAFVLLSIFVTAGMGYQCGPGVTENVEIGCRTYYKCTNGVGAVVTCANLGAGFVYNSATRQCDDPINVAPPCGQQKDCSNLANGRYADKDNNCSSYYTCNTGTFFGHSLCAGSLVFDEAKQTCNWPNNVLPPCGTNGTSSP</sequence>
<dbReference type="GO" id="GO:0008061">
    <property type="term" value="F:chitin binding"/>
    <property type="evidence" value="ECO:0007669"/>
    <property type="project" value="UniProtKB-KW"/>
</dbReference>
<dbReference type="AlphaFoldDB" id="A0A210QU45"/>
<keyword evidence="5" id="KW-0325">Glycoprotein</keyword>
<organism evidence="8 9">
    <name type="scientific">Mizuhopecten yessoensis</name>
    <name type="common">Japanese scallop</name>
    <name type="synonym">Patinopecten yessoensis</name>
    <dbReference type="NCBI Taxonomy" id="6573"/>
    <lineage>
        <taxon>Eukaryota</taxon>
        <taxon>Metazoa</taxon>
        <taxon>Spiralia</taxon>
        <taxon>Lophotrochozoa</taxon>
        <taxon>Mollusca</taxon>
        <taxon>Bivalvia</taxon>
        <taxon>Autobranchia</taxon>
        <taxon>Pteriomorphia</taxon>
        <taxon>Pectinida</taxon>
        <taxon>Pectinoidea</taxon>
        <taxon>Pectinidae</taxon>
        <taxon>Mizuhopecten</taxon>
    </lineage>
</organism>
<feature type="signal peptide" evidence="6">
    <location>
        <begin position="1"/>
        <end position="17"/>
    </location>
</feature>
<proteinExistence type="predicted"/>
<evidence type="ECO:0000259" key="7">
    <source>
        <dbReference type="PROSITE" id="PS50940"/>
    </source>
</evidence>
<dbReference type="Proteomes" id="UP000242188">
    <property type="component" value="Unassembled WGS sequence"/>
</dbReference>
<dbReference type="PANTHER" id="PTHR23301">
    <property type="entry name" value="CHITIN BINDING PERITROPHIN-A"/>
    <property type="match status" value="1"/>
</dbReference>
<gene>
    <name evidence="8" type="ORF">KP79_PYT16387</name>
</gene>
<evidence type="ECO:0000256" key="2">
    <source>
        <dbReference type="ARBA" id="ARBA00022729"/>
    </source>
</evidence>
<evidence type="ECO:0000256" key="4">
    <source>
        <dbReference type="ARBA" id="ARBA00023157"/>
    </source>
</evidence>
<keyword evidence="2 6" id="KW-0732">Signal</keyword>
<dbReference type="Gene3D" id="2.170.140.10">
    <property type="entry name" value="Chitin binding domain"/>
    <property type="match status" value="1"/>
</dbReference>
<evidence type="ECO:0000256" key="1">
    <source>
        <dbReference type="ARBA" id="ARBA00022669"/>
    </source>
</evidence>
<keyword evidence="1" id="KW-0147">Chitin-binding</keyword>
<dbReference type="PROSITE" id="PS50940">
    <property type="entry name" value="CHIT_BIND_II"/>
    <property type="match status" value="1"/>
</dbReference>
<keyword evidence="4" id="KW-1015">Disulfide bond</keyword>
<evidence type="ECO:0000313" key="9">
    <source>
        <dbReference type="Proteomes" id="UP000242188"/>
    </source>
</evidence>
<protein>
    <recommendedName>
        <fullName evidence="7">Chitin-binding type-2 domain-containing protein</fullName>
    </recommendedName>
</protein>
<dbReference type="PANTHER" id="PTHR23301:SF0">
    <property type="entry name" value="CHITIN-BINDING TYPE-2 DOMAIN-CONTAINING PROTEIN-RELATED"/>
    <property type="match status" value="1"/>
</dbReference>
<feature type="chain" id="PRO_5012148717" description="Chitin-binding type-2 domain-containing protein" evidence="6">
    <location>
        <begin position="18"/>
        <end position="143"/>
    </location>
</feature>
<evidence type="ECO:0000313" key="8">
    <source>
        <dbReference type="EMBL" id="OWF52250.1"/>
    </source>
</evidence>
<dbReference type="InterPro" id="IPR002557">
    <property type="entry name" value="Chitin-bd_dom"/>
</dbReference>
<name>A0A210QU45_MIZYE</name>
<comment type="caution">
    <text evidence="8">The sequence shown here is derived from an EMBL/GenBank/DDBJ whole genome shotgun (WGS) entry which is preliminary data.</text>
</comment>
<keyword evidence="3" id="KW-0677">Repeat</keyword>
<feature type="domain" description="Chitin-binding type-2" evidence="7">
    <location>
        <begin position="77"/>
        <end position="137"/>
    </location>
</feature>
<dbReference type="OrthoDB" id="6020543at2759"/>